<dbReference type="InterPro" id="IPR027417">
    <property type="entry name" value="P-loop_NTPase"/>
</dbReference>
<evidence type="ECO:0000313" key="2">
    <source>
        <dbReference type="EMBL" id="NYE20082.1"/>
    </source>
</evidence>
<accession>A0A7Y9GPD0</accession>
<dbReference type="Gene3D" id="3.40.50.300">
    <property type="entry name" value="P-loop containing nucleotide triphosphate hydrolases"/>
    <property type="match status" value="1"/>
</dbReference>
<dbReference type="GO" id="GO:0004849">
    <property type="term" value="F:uridine kinase activity"/>
    <property type="evidence" value="ECO:0007669"/>
    <property type="project" value="UniProtKB-EC"/>
</dbReference>
<dbReference type="SUPFAM" id="SSF52540">
    <property type="entry name" value="P-loop containing nucleoside triphosphate hydrolases"/>
    <property type="match status" value="1"/>
</dbReference>
<evidence type="ECO:0000313" key="3">
    <source>
        <dbReference type="Proteomes" id="UP000576969"/>
    </source>
</evidence>
<organism evidence="2 3">
    <name type="scientific">Microbacterium immunditiarum</name>
    <dbReference type="NCBI Taxonomy" id="337480"/>
    <lineage>
        <taxon>Bacteria</taxon>
        <taxon>Bacillati</taxon>
        <taxon>Actinomycetota</taxon>
        <taxon>Actinomycetes</taxon>
        <taxon>Micrococcales</taxon>
        <taxon>Microbacteriaceae</taxon>
        <taxon>Microbacterium</taxon>
    </lineage>
</organism>
<dbReference type="EC" id="2.7.1.48" evidence="2"/>
<dbReference type="Proteomes" id="UP000576969">
    <property type="component" value="Unassembled WGS sequence"/>
</dbReference>
<dbReference type="RefSeq" id="WP_179489786.1">
    <property type="nucleotide sequence ID" value="NZ_JACCBV010000001.1"/>
</dbReference>
<dbReference type="Pfam" id="PF00485">
    <property type="entry name" value="PRK"/>
    <property type="match status" value="1"/>
</dbReference>
<dbReference type="PANTHER" id="PTHR10285">
    <property type="entry name" value="URIDINE KINASE"/>
    <property type="match status" value="1"/>
</dbReference>
<comment type="caution">
    <text evidence="2">The sequence shown here is derived from an EMBL/GenBank/DDBJ whole genome shotgun (WGS) entry which is preliminary data.</text>
</comment>
<sequence length="234" mass="26074">MRNRQTVINDVADRLVRLADGKTLRVAVDGRTASGKTTFANELASTIGDMGRPVIRASIDGFHRPKVERYRRGRLSAEGYYYDARDLDAIVTYLLEPLNRGGDRLFRAASFDLIEDKPITGEPEVASHDAILIVDGTFLQRPELAPHWDAALFVQTDPTVSLARGLDRDAGSLGGRDQARISYEKRYRPAYEIYEAEAQPEQHADLIFNNDHLEAPTVYVRSGSRLRLASDTGA</sequence>
<dbReference type="InterPro" id="IPR006083">
    <property type="entry name" value="PRK/URK"/>
</dbReference>
<gene>
    <name evidence="2" type="ORF">BJ991_002110</name>
</gene>
<proteinExistence type="predicted"/>
<keyword evidence="3" id="KW-1185">Reference proteome</keyword>
<dbReference type="EMBL" id="JACCBV010000001">
    <property type="protein sequence ID" value="NYE20082.1"/>
    <property type="molecule type" value="Genomic_DNA"/>
</dbReference>
<keyword evidence="2" id="KW-0808">Transferase</keyword>
<evidence type="ECO:0000259" key="1">
    <source>
        <dbReference type="Pfam" id="PF00485"/>
    </source>
</evidence>
<dbReference type="GO" id="GO:0005524">
    <property type="term" value="F:ATP binding"/>
    <property type="evidence" value="ECO:0007669"/>
    <property type="project" value="InterPro"/>
</dbReference>
<name>A0A7Y9GPD0_9MICO</name>
<protein>
    <submittedName>
        <fullName evidence="2">Uridine kinase</fullName>
        <ecNumber evidence="2">2.7.1.48</ecNumber>
    </submittedName>
</protein>
<feature type="domain" description="Phosphoribulokinase/uridine kinase" evidence="1">
    <location>
        <begin position="27"/>
        <end position="209"/>
    </location>
</feature>
<keyword evidence="2" id="KW-0418">Kinase</keyword>
<reference evidence="2 3" key="1">
    <citation type="submission" date="2020-07" db="EMBL/GenBank/DDBJ databases">
        <title>Sequencing the genomes of 1000 actinobacteria strains.</title>
        <authorList>
            <person name="Klenk H.-P."/>
        </authorList>
    </citation>
    <scope>NUCLEOTIDE SEQUENCE [LARGE SCALE GENOMIC DNA]</scope>
    <source>
        <strain evidence="2 3">DSM 24662</strain>
    </source>
</reference>
<dbReference type="AlphaFoldDB" id="A0A7Y9GPD0"/>